<dbReference type="AlphaFoldDB" id="A0A8T0S9P1"/>
<keyword evidence="1" id="KW-1133">Transmembrane helix</keyword>
<name>A0A8T0S9P1_PANVG</name>
<proteinExistence type="predicted"/>
<sequence length="96" mass="10705">MRAGRSSRGHYEDGYQQLLVPTMTTIKPAYRWAIRGFVTTCAIMIASGAIISDEHISVKIAGVVVMICVVWYTFVASTDALVYRPQQIEIPHESMV</sequence>
<keyword evidence="1" id="KW-0472">Membrane</keyword>
<keyword evidence="1" id="KW-0812">Transmembrane</keyword>
<organism evidence="2 3">
    <name type="scientific">Panicum virgatum</name>
    <name type="common">Blackwell switchgrass</name>
    <dbReference type="NCBI Taxonomy" id="38727"/>
    <lineage>
        <taxon>Eukaryota</taxon>
        <taxon>Viridiplantae</taxon>
        <taxon>Streptophyta</taxon>
        <taxon>Embryophyta</taxon>
        <taxon>Tracheophyta</taxon>
        <taxon>Spermatophyta</taxon>
        <taxon>Magnoliopsida</taxon>
        <taxon>Liliopsida</taxon>
        <taxon>Poales</taxon>
        <taxon>Poaceae</taxon>
        <taxon>PACMAD clade</taxon>
        <taxon>Panicoideae</taxon>
        <taxon>Panicodae</taxon>
        <taxon>Paniceae</taxon>
        <taxon>Panicinae</taxon>
        <taxon>Panicum</taxon>
        <taxon>Panicum sect. Hiantes</taxon>
    </lineage>
</organism>
<keyword evidence="3" id="KW-1185">Reference proteome</keyword>
<feature type="transmembrane region" description="Helical" evidence="1">
    <location>
        <begin position="32"/>
        <end position="50"/>
    </location>
</feature>
<comment type="caution">
    <text evidence="2">The sequence shown here is derived from an EMBL/GenBank/DDBJ whole genome shotgun (WGS) entry which is preliminary data.</text>
</comment>
<evidence type="ECO:0000313" key="2">
    <source>
        <dbReference type="EMBL" id="KAG2593513.1"/>
    </source>
</evidence>
<feature type="transmembrane region" description="Helical" evidence="1">
    <location>
        <begin position="56"/>
        <end position="75"/>
    </location>
</feature>
<reference evidence="2" key="1">
    <citation type="submission" date="2020-05" db="EMBL/GenBank/DDBJ databases">
        <title>WGS assembly of Panicum virgatum.</title>
        <authorList>
            <person name="Lovell J.T."/>
            <person name="Jenkins J."/>
            <person name="Shu S."/>
            <person name="Juenger T.E."/>
            <person name="Schmutz J."/>
        </authorList>
    </citation>
    <scope>NUCLEOTIDE SEQUENCE</scope>
    <source>
        <strain evidence="2">AP13</strain>
    </source>
</reference>
<protein>
    <submittedName>
        <fullName evidence="2">Uncharacterized protein</fullName>
    </submittedName>
</protein>
<dbReference type="EMBL" id="CM029046">
    <property type="protein sequence ID" value="KAG2593513.1"/>
    <property type="molecule type" value="Genomic_DNA"/>
</dbReference>
<accession>A0A8T0S9P1</accession>
<dbReference type="Proteomes" id="UP000823388">
    <property type="component" value="Chromosome 5N"/>
</dbReference>
<evidence type="ECO:0000256" key="1">
    <source>
        <dbReference type="SAM" id="Phobius"/>
    </source>
</evidence>
<gene>
    <name evidence="2" type="ORF">PVAP13_5NG012303</name>
</gene>
<evidence type="ECO:0000313" key="3">
    <source>
        <dbReference type="Proteomes" id="UP000823388"/>
    </source>
</evidence>